<dbReference type="OrthoDB" id="7067800at2"/>
<dbReference type="Proteomes" id="UP000249842">
    <property type="component" value="Unassembled WGS sequence"/>
</dbReference>
<dbReference type="RefSeq" id="WP_111457552.1">
    <property type="nucleotide sequence ID" value="NZ_QFYP01000001.1"/>
</dbReference>
<dbReference type="Gene3D" id="3.50.30.50">
    <property type="entry name" value="Putative cyclase"/>
    <property type="match status" value="1"/>
</dbReference>
<reference evidence="2" key="1">
    <citation type="submission" date="2018-05" db="EMBL/GenBank/DDBJ databases">
        <authorList>
            <person name="Li X."/>
        </authorList>
    </citation>
    <scope>NUCLEOTIDE SEQUENCE [LARGE SCALE GENOMIC DNA]</scope>
    <source>
        <strain evidence="2">HKS-05</strain>
    </source>
</reference>
<dbReference type="AlphaFoldDB" id="A0A328B027"/>
<dbReference type="EMBL" id="QFYP01000001">
    <property type="protein sequence ID" value="RAK60259.1"/>
    <property type="molecule type" value="Genomic_DNA"/>
</dbReference>
<dbReference type="Pfam" id="PF04199">
    <property type="entry name" value="Cyclase"/>
    <property type="match status" value="1"/>
</dbReference>
<proteinExistence type="predicted"/>
<dbReference type="InterPro" id="IPR037175">
    <property type="entry name" value="KFase_sf"/>
</dbReference>
<dbReference type="SUPFAM" id="SSF102198">
    <property type="entry name" value="Putative cyclase"/>
    <property type="match status" value="1"/>
</dbReference>
<dbReference type="PANTHER" id="PTHR34861:SF10">
    <property type="entry name" value="CYCLASE"/>
    <property type="match status" value="1"/>
</dbReference>
<protein>
    <submittedName>
        <fullName evidence="1">Cyclase family protein</fullName>
    </submittedName>
</protein>
<comment type="caution">
    <text evidence="1">The sequence shown here is derived from an EMBL/GenBank/DDBJ whole genome shotgun (WGS) entry which is preliminary data.</text>
</comment>
<gene>
    <name evidence="1" type="ORF">DJ021_10805</name>
</gene>
<sequence length="315" mass="33634">MNDLRHPHPQAMSGEELTALFEQVSNWGRWGPDDERGALNHIGAAEVARAAALVREGRTVSLSRDFPTQPGPENPWPAQHHMVIAGDDPCVPGVDGLEVSTDYIGIAFHGMASSHIDALCHVFAQGRMYNDHPATEVKSTGARRNTIMAARDGIVGRGVLLDVPRALGVAFVDPEHLTTAAELQATEAALGVTVGKGDLLMVRLGRDVRRAAMADQAVPGLDPRVVAWLHERQVAVLGGDGVHDPIPSGVVHRDWAMPIHMLGLAGMGLHLMDNLDLEPLAEVCAELGRWTFQLVAAPLRIAGGTGSPLNPIAIF</sequence>
<dbReference type="InterPro" id="IPR007325">
    <property type="entry name" value="KFase/CYL"/>
</dbReference>
<dbReference type="GO" id="GO:0004061">
    <property type="term" value="F:arylformamidase activity"/>
    <property type="evidence" value="ECO:0007669"/>
    <property type="project" value="InterPro"/>
</dbReference>
<evidence type="ECO:0000313" key="2">
    <source>
        <dbReference type="Proteomes" id="UP000249842"/>
    </source>
</evidence>
<keyword evidence="2" id="KW-1185">Reference proteome</keyword>
<accession>A0A328B027</accession>
<dbReference type="PANTHER" id="PTHR34861">
    <property type="match status" value="1"/>
</dbReference>
<evidence type="ECO:0000313" key="1">
    <source>
        <dbReference type="EMBL" id="RAK60259.1"/>
    </source>
</evidence>
<organism evidence="1 2">
    <name type="scientific">Phenylobacterium hankyongense</name>
    <dbReference type="NCBI Taxonomy" id="1813876"/>
    <lineage>
        <taxon>Bacteria</taxon>
        <taxon>Pseudomonadati</taxon>
        <taxon>Pseudomonadota</taxon>
        <taxon>Alphaproteobacteria</taxon>
        <taxon>Caulobacterales</taxon>
        <taxon>Caulobacteraceae</taxon>
        <taxon>Phenylobacterium</taxon>
    </lineage>
</organism>
<name>A0A328B027_9CAUL</name>
<dbReference type="GO" id="GO:0019441">
    <property type="term" value="P:L-tryptophan catabolic process to kynurenine"/>
    <property type="evidence" value="ECO:0007669"/>
    <property type="project" value="InterPro"/>
</dbReference>